<dbReference type="Proteomes" id="UP001519460">
    <property type="component" value="Unassembled WGS sequence"/>
</dbReference>
<comment type="caution">
    <text evidence="1">The sequence shown here is derived from an EMBL/GenBank/DDBJ whole genome shotgun (WGS) entry which is preliminary data.</text>
</comment>
<name>A0ABD0KT15_9CAEN</name>
<keyword evidence="2" id="KW-1185">Reference proteome</keyword>
<organism evidence="1 2">
    <name type="scientific">Batillaria attramentaria</name>
    <dbReference type="NCBI Taxonomy" id="370345"/>
    <lineage>
        <taxon>Eukaryota</taxon>
        <taxon>Metazoa</taxon>
        <taxon>Spiralia</taxon>
        <taxon>Lophotrochozoa</taxon>
        <taxon>Mollusca</taxon>
        <taxon>Gastropoda</taxon>
        <taxon>Caenogastropoda</taxon>
        <taxon>Sorbeoconcha</taxon>
        <taxon>Cerithioidea</taxon>
        <taxon>Batillariidae</taxon>
        <taxon>Batillaria</taxon>
    </lineage>
</organism>
<accession>A0ABD0KT15</accession>
<sequence>MALHPSSDRDYQTPCPALVPQVVGAIRVDTNAAIVGKRVGNGYPSQYSGKCQPCAENTSSVSHMHACVVDKPMFLVLLGLLPAQSYLGLPSGFHECMLLTKCRFTNVVVLFIPRSLFSVFVR</sequence>
<gene>
    <name evidence="1" type="ORF">BaRGS_00018348</name>
</gene>
<reference evidence="1 2" key="1">
    <citation type="journal article" date="2023" name="Sci. Data">
        <title>Genome assembly of the Korean intertidal mud-creeper Batillaria attramentaria.</title>
        <authorList>
            <person name="Patra A.K."/>
            <person name="Ho P.T."/>
            <person name="Jun S."/>
            <person name="Lee S.J."/>
            <person name="Kim Y."/>
            <person name="Won Y.J."/>
        </authorList>
    </citation>
    <scope>NUCLEOTIDE SEQUENCE [LARGE SCALE GENOMIC DNA]</scope>
    <source>
        <strain evidence="1">Wonlab-2016</strain>
    </source>
</reference>
<protein>
    <submittedName>
        <fullName evidence="1">Uncharacterized protein</fullName>
    </submittedName>
</protein>
<evidence type="ECO:0000313" key="2">
    <source>
        <dbReference type="Proteomes" id="UP001519460"/>
    </source>
</evidence>
<dbReference type="AlphaFoldDB" id="A0ABD0KT15"/>
<proteinExistence type="predicted"/>
<dbReference type="EMBL" id="JACVVK020000127">
    <property type="protein sequence ID" value="KAK7490369.1"/>
    <property type="molecule type" value="Genomic_DNA"/>
</dbReference>
<evidence type="ECO:0000313" key="1">
    <source>
        <dbReference type="EMBL" id="KAK7490369.1"/>
    </source>
</evidence>